<evidence type="ECO:0000313" key="14">
    <source>
        <dbReference type="Proteomes" id="UP000460298"/>
    </source>
</evidence>
<keyword evidence="7" id="KW-0418">Kinase</keyword>
<dbReference type="PROSITE" id="PS50839">
    <property type="entry name" value="CHASE"/>
    <property type="match status" value="1"/>
</dbReference>
<dbReference type="Gene3D" id="3.30.565.10">
    <property type="entry name" value="Histidine kinase-like ATPase, C-terminal domain"/>
    <property type="match status" value="1"/>
</dbReference>
<dbReference type="GO" id="GO:0007234">
    <property type="term" value="P:osmosensory signaling via phosphorelay pathway"/>
    <property type="evidence" value="ECO:0007669"/>
    <property type="project" value="TreeGrafter"/>
</dbReference>
<keyword evidence="6" id="KW-0812">Transmembrane</keyword>
<comment type="catalytic activity">
    <reaction evidence="1">
        <text>ATP + protein L-histidine = ADP + protein N-phospho-L-histidine.</text>
        <dbReference type="EC" id="2.7.13.3"/>
    </reaction>
</comment>
<dbReference type="InterPro" id="IPR005467">
    <property type="entry name" value="His_kinase_dom"/>
</dbReference>
<dbReference type="PROSITE" id="PS50109">
    <property type="entry name" value="HIS_KIN"/>
    <property type="match status" value="1"/>
</dbReference>
<dbReference type="SMART" id="SM00388">
    <property type="entry name" value="HisKA"/>
    <property type="match status" value="1"/>
</dbReference>
<dbReference type="InterPro" id="IPR036097">
    <property type="entry name" value="HisK_dim/P_sf"/>
</dbReference>
<feature type="domain" description="Histidine kinase" evidence="11">
    <location>
        <begin position="511"/>
        <end position="725"/>
    </location>
</feature>
<evidence type="ECO:0000256" key="8">
    <source>
        <dbReference type="ARBA" id="ARBA00022989"/>
    </source>
</evidence>
<feature type="domain" description="CHASE" evidence="12">
    <location>
        <begin position="116"/>
        <end position="256"/>
    </location>
</feature>
<accession>A0A833GZG1</accession>
<feature type="coiled-coil region" evidence="10">
    <location>
        <begin position="473"/>
        <end position="504"/>
    </location>
</feature>
<dbReference type="Pfam" id="PF00512">
    <property type="entry name" value="HisKA"/>
    <property type="match status" value="1"/>
</dbReference>
<keyword evidence="10" id="KW-0175">Coiled coil</keyword>
<evidence type="ECO:0000256" key="4">
    <source>
        <dbReference type="ARBA" id="ARBA00022553"/>
    </source>
</evidence>
<comment type="caution">
    <text evidence="13">The sequence shown here is derived from an EMBL/GenBank/DDBJ whole genome shotgun (WGS) entry which is preliminary data.</text>
</comment>
<dbReference type="Gene3D" id="3.30.450.350">
    <property type="entry name" value="CHASE domain"/>
    <property type="match status" value="1"/>
</dbReference>
<dbReference type="InterPro" id="IPR050351">
    <property type="entry name" value="BphY/WalK/GraS-like"/>
</dbReference>
<dbReference type="SMART" id="SM00387">
    <property type="entry name" value="HATPase_c"/>
    <property type="match status" value="1"/>
</dbReference>
<dbReference type="InterPro" id="IPR036890">
    <property type="entry name" value="HATPase_C_sf"/>
</dbReference>
<dbReference type="GO" id="GO:0016020">
    <property type="term" value="C:membrane"/>
    <property type="evidence" value="ECO:0007669"/>
    <property type="project" value="UniProtKB-SubCell"/>
</dbReference>
<sequence>MSKNGQKIRFFRRPAFKEFAGPVLLFLLGAAVAFRLSQLHFENNLDRRREAVRSDLESLRGDLSRELLGAVHLTEGLAGLITIEGGISEPKFRAFSRELFRRTDMIRHVALARGSVVIYVYPTEGNEKAVGLDYSQNEEQWPSVQRMMKDRRLVVAGPVKLVQGGIGVIGRTPIFVTDHNSRAPSTFWGLSSTIIDFERLLAHTSMPDISKRLKIAMRGRDGLGAKGEVFYGEAATFGQSPILLEVPLPDGNWQIAGLPIEGWPQFQGLFSPIFIGGALFSLLLSFFMHRLLEVNRERLHEIRERRQAEAEMQLLRDVAIGVGVAEDMEQALRHVLIQICNTTEWDFAEIWIPDSEQNHLICYPAWFTRRPGMEELRKVSLPLTFAKGEGFPGRAWIDGRPIVISDLGDPDRFLRATAAVDAGLKSGIAVPVLSGDTVQLILCFYFAVAEELASSRVQVVSAVAAQVGLLIGRKKAEDEVRMLNQDLERRVAERTEELLAANRELEAFTYTVSHDLRAPLRAINGFSNLLSESNAERLDEKGRRYLHTIAEATRRMGQLIDDLLMFAKLNRQQIRTEPVSLDLMFDDMLEELRIIEGFREVEIVRGELPAIHGDRLLIRQAFFNLLSNAFKFTRKRPNARIVITGERQPGSVVISIADNGTGFDMKYANRLFGIFQRLHSEDDFEGTGVGLSIVHRVVHRHGGRVWFEATEGEGATFSVMLPVHGEPV</sequence>
<evidence type="ECO:0000259" key="11">
    <source>
        <dbReference type="PROSITE" id="PS50109"/>
    </source>
</evidence>
<evidence type="ECO:0000256" key="2">
    <source>
        <dbReference type="ARBA" id="ARBA00004370"/>
    </source>
</evidence>
<dbReference type="GO" id="GO:0000156">
    <property type="term" value="F:phosphorelay response regulator activity"/>
    <property type="evidence" value="ECO:0007669"/>
    <property type="project" value="TreeGrafter"/>
</dbReference>
<dbReference type="GO" id="GO:0030295">
    <property type="term" value="F:protein kinase activator activity"/>
    <property type="evidence" value="ECO:0007669"/>
    <property type="project" value="TreeGrafter"/>
</dbReference>
<dbReference type="FunFam" id="3.30.565.10:FF:000006">
    <property type="entry name" value="Sensor histidine kinase WalK"/>
    <property type="match status" value="1"/>
</dbReference>
<dbReference type="InterPro" id="IPR042240">
    <property type="entry name" value="CHASE_sf"/>
</dbReference>
<dbReference type="PRINTS" id="PR00344">
    <property type="entry name" value="BCTRLSENSOR"/>
</dbReference>
<dbReference type="FunFam" id="1.10.287.130:FF:000070">
    <property type="entry name" value="Histidine kinase sensor protein"/>
    <property type="match status" value="1"/>
</dbReference>
<dbReference type="EC" id="2.7.13.3" evidence="3"/>
<evidence type="ECO:0000259" key="12">
    <source>
        <dbReference type="PROSITE" id="PS50839"/>
    </source>
</evidence>
<dbReference type="InterPro" id="IPR004358">
    <property type="entry name" value="Sig_transdc_His_kin-like_C"/>
</dbReference>
<name>A0A833GZG1_9LEPT</name>
<gene>
    <name evidence="13" type="ORF">F9K24_16445</name>
</gene>
<dbReference type="InterPro" id="IPR006189">
    <property type="entry name" value="CHASE_dom"/>
</dbReference>
<dbReference type="Pfam" id="PF03924">
    <property type="entry name" value="CHASE"/>
    <property type="match status" value="1"/>
</dbReference>
<dbReference type="Proteomes" id="UP000460298">
    <property type="component" value="Unassembled WGS sequence"/>
</dbReference>
<comment type="subcellular location">
    <subcellularLocation>
        <location evidence="2">Membrane</location>
    </subcellularLocation>
</comment>
<dbReference type="Pfam" id="PF02518">
    <property type="entry name" value="HATPase_c"/>
    <property type="match status" value="1"/>
</dbReference>
<dbReference type="PANTHER" id="PTHR42878:SF15">
    <property type="entry name" value="BACTERIOPHYTOCHROME"/>
    <property type="match status" value="1"/>
</dbReference>
<dbReference type="CDD" id="cd00082">
    <property type="entry name" value="HisKA"/>
    <property type="match status" value="1"/>
</dbReference>
<dbReference type="InterPro" id="IPR003661">
    <property type="entry name" value="HisK_dim/P_dom"/>
</dbReference>
<dbReference type="GO" id="GO:0000155">
    <property type="term" value="F:phosphorelay sensor kinase activity"/>
    <property type="evidence" value="ECO:0007669"/>
    <property type="project" value="InterPro"/>
</dbReference>
<keyword evidence="8" id="KW-1133">Transmembrane helix</keyword>
<evidence type="ECO:0000256" key="10">
    <source>
        <dbReference type="SAM" id="Coils"/>
    </source>
</evidence>
<dbReference type="Pfam" id="PF13185">
    <property type="entry name" value="GAF_2"/>
    <property type="match status" value="1"/>
</dbReference>
<dbReference type="Gene3D" id="3.30.450.40">
    <property type="match status" value="1"/>
</dbReference>
<dbReference type="Gene3D" id="1.10.287.130">
    <property type="match status" value="1"/>
</dbReference>
<evidence type="ECO:0000313" key="13">
    <source>
        <dbReference type="EMBL" id="KAB2930630.1"/>
    </source>
</evidence>
<organism evidence="13 14">
    <name type="scientific">Leptonema illini</name>
    <dbReference type="NCBI Taxonomy" id="183"/>
    <lineage>
        <taxon>Bacteria</taxon>
        <taxon>Pseudomonadati</taxon>
        <taxon>Spirochaetota</taxon>
        <taxon>Spirochaetia</taxon>
        <taxon>Leptospirales</taxon>
        <taxon>Leptospiraceae</taxon>
        <taxon>Leptonema</taxon>
    </lineage>
</organism>
<evidence type="ECO:0000256" key="6">
    <source>
        <dbReference type="ARBA" id="ARBA00022692"/>
    </source>
</evidence>
<evidence type="ECO:0000256" key="1">
    <source>
        <dbReference type="ARBA" id="ARBA00000085"/>
    </source>
</evidence>
<reference evidence="13 14" key="1">
    <citation type="submission" date="2019-10" db="EMBL/GenBank/DDBJ databases">
        <title>Extracellular Electron Transfer in a Candidatus Methanoperedens spp. Enrichment Culture.</title>
        <authorList>
            <person name="Berger S."/>
            <person name="Rangel Shaw D."/>
            <person name="Berben T."/>
            <person name="In 'T Zandt M."/>
            <person name="Frank J."/>
            <person name="Reimann J."/>
            <person name="Jetten M.S.M."/>
            <person name="Welte C.U."/>
        </authorList>
    </citation>
    <scope>NUCLEOTIDE SEQUENCE [LARGE SCALE GENOMIC DNA]</scope>
    <source>
        <strain evidence="13">SB12</strain>
    </source>
</reference>
<dbReference type="InterPro" id="IPR003018">
    <property type="entry name" value="GAF"/>
</dbReference>
<dbReference type="SUPFAM" id="SSF55874">
    <property type="entry name" value="ATPase domain of HSP90 chaperone/DNA topoisomerase II/histidine kinase"/>
    <property type="match status" value="1"/>
</dbReference>
<keyword evidence="4" id="KW-0597">Phosphoprotein</keyword>
<dbReference type="SMART" id="SM01079">
    <property type="entry name" value="CHASE"/>
    <property type="match status" value="1"/>
</dbReference>
<protein>
    <recommendedName>
        <fullName evidence="3">histidine kinase</fullName>
        <ecNumber evidence="3">2.7.13.3</ecNumber>
    </recommendedName>
</protein>
<dbReference type="InterPro" id="IPR003594">
    <property type="entry name" value="HATPase_dom"/>
</dbReference>
<proteinExistence type="predicted"/>
<dbReference type="InterPro" id="IPR029016">
    <property type="entry name" value="GAF-like_dom_sf"/>
</dbReference>
<dbReference type="AlphaFoldDB" id="A0A833GZG1"/>
<dbReference type="SUPFAM" id="SSF47384">
    <property type="entry name" value="Homodimeric domain of signal transducing histidine kinase"/>
    <property type="match status" value="1"/>
</dbReference>
<dbReference type="SUPFAM" id="SSF55781">
    <property type="entry name" value="GAF domain-like"/>
    <property type="match status" value="1"/>
</dbReference>
<evidence type="ECO:0000256" key="3">
    <source>
        <dbReference type="ARBA" id="ARBA00012438"/>
    </source>
</evidence>
<evidence type="ECO:0000256" key="9">
    <source>
        <dbReference type="ARBA" id="ARBA00023136"/>
    </source>
</evidence>
<dbReference type="PANTHER" id="PTHR42878">
    <property type="entry name" value="TWO-COMPONENT HISTIDINE KINASE"/>
    <property type="match status" value="1"/>
</dbReference>
<keyword evidence="5" id="KW-0808">Transferase</keyword>
<dbReference type="SMART" id="SM00065">
    <property type="entry name" value="GAF"/>
    <property type="match status" value="1"/>
</dbReference>
<evidence type="ECO:0000256" key="5">
    <source>
        <dbReference type="ARBA" id="ARBA00022679"/>
    </source>
</evidence>
<dbReference type="EMBL" id="WBUI01000019">
    <property type="protein sequence ID" value="KAB2930630.1"/>
    <property type="molecule type" value="Genomic_DNA"/>
</dbReference>
<keyword evidence="9" id="KW-0472">Membrane</keyword>
<evidence type="ECO:0000256" key="7">
    <source>
        <dbReference type="ARBA" id="ARBA00022777"/>
    </source>
</evidence>